<evidence type="ECO:0000256" key="5">
    <source>
        <dbReference type="ARBA" id="ARBA00022475"/>
    </source>
</evidence>
<keyword evidence="24" id="KW-1185">Reference proteome</keyword>
<accession>A0A922I1H1</accession>
<dbReference type="Pfam" id="PF16494">
    <property type="entry name" value="Na_Ca_ex_C"/>
    <property type="match status" value="1"/>
</dbReference>
<keyword evidence="5" id="KW-1003">Cell membrane</keyword>
<feature type="region of interest" description="Disordered" evidence="20">
    <location>
        <begin position="409"/>
        <end position="438"/>
    </location>
</feature>
<feature type="domain" description="Calx-beta" evidence="22">
    <location>
        <begin position="683"/>
        <end position="782"/>
    </location>
</feature>
<evidence type="ECO:0000256" key="6">
    <source>
        <dbReference type="ARBA" id="ARBA00022568"/>
    </source>
</evidence>
<dbReference type="GO" id="GO:0042383">
    <property type="term" value="C:sarcolemma"/>
    <property type="evidence" value="ECO:0007669"/>
    <property type="project" value="TreeGrafter"/>
</dbReference>
<reference evidence="23" key="1">
    <citation type="submission" date="2013-05" db="EMBL/GenBank/DDBJ databases">
        <authorList>
            <person name="Yim A.K.Y."/>
            <person name="Chan T.F."/>
            <person name="Ji K.M."/>
            <person name="Liu X.Y."/>
            <person name="Zhou J.W."/>
            <person name="Li R.Q."/>
            <person name="Yang K.Y."/>
            <person name="Li J."/>
            <person name="Li M."/>
            <person name="Law P.T.W."/>
            <person name="Wu Y.L."/>
            <person name="Cai Z.L."/>
            <person name="Qin H."/>
            <person name="Bao Y."/>
            <person name="Leung R.K.K."/>
            <person name="Ng P.K.S."/>
            <person name="Zou J."/>
            <person name="Zhong X.J."/>
            <person name="Ran P.X."/>
            <person name="Zhong N.S."/>
            <person name="Liu Z.G."/>
            <person name="Tsui S.K.W."/>
        </authorList>
    </citation>
    <scope>NUCLEOTIDE SEQUENCE</scope>
    <source>
        <strain evidence="23">Derf</strain>
        <tissue evidence="23">Whole organism</tissue>
    </source>
</reference>
<keyword evidence="16 21" id="KW-0472">Membrane</keyword>
<dbReference type="EMBL" id="ASGP02000003">
    <property type="protein sequence ID" value="KAH9516331.1"/>
    <property type="molecule type" value="Genomic_DNA"/>
</dbReference>
<feature type="transmembrane region" description="Helical" evidence="21">
    <location>
        <begin position="991"/>
        <end position="1011"/>
    </location>
</feature>
<keyword evidence="15" id="KW-0406">Ion transport</keyword>
<evidence type="ECO:0000256" key="8">
    <source>
        <dbReference type="ARBA" id="ARBA00022723"/>
    </source>
</evidence>
<keyword evidence="12" id="KW-0112">Calmodulin-binding</keyword>
<dbReference type="GO" id="GO:0007154">
    <property type="term" value="P:cell communication"/>
    <property type="evidence" value="ECO:0007669"/>
    <property type="project" value="InterPro"/>
</dbReference>
<dbReference type="InterPro" id="IPR038081">
    <property type="entry name" value="CalX-like_sf"/>
</dbReference>
<feature type="transmembrane region" description="Helical" evidence="21">
    <location>
        <begin position="912"/>
        <end position="934"/>
    </location>
</feature>
<dbReference type="GO" id="GO:0030424">
    <property type="term" value="C:axon"/>
    <property type="evidence" value="ECO:0007669"/>
    <property type="project" value="TreeGrafter"/>
</dbReference>
<dbReference type="GO" id="GO:0005516">
    <property type="term" value="F:calmodulin binding"/>
    <property type="evidence" value="ECO:0007669"/>
    <property type="project" value="UniProtKB-KW"/>
</dbReference>
<evidence type="ECO:0000256" key="2">
    <source>
        <dbReference type="ARBA" id="ARBA00007489"/>
    </source>
</evidence>
<reference evidence="23" key="2">
    <citation type="journal article" date="2022" name="Res Sq">
        <title>Comparative Genomics Reveals Insights into the Divergent Evolution of Astigmatic Mites and Household Pest Adaptations.</title>
        <authorList>
            <person name="Xiong Q."/>
            <person name="Wan A.T.-Y."/>
            <person name="Liu X.-Y."/>
            <person name="Fung C.S.-H."/>
            <person name="Xiao X."/>
            <person name="Malainual N."/>
            <person name="Hou J."/>
            <person name="Wang L."/>
            <person name="Wang M."/>
            <person name="Yang K."/>
            <person name="Cui Y."/>
            <person name="Leung E."/>
            <person name="Nong W."/>
            <person name="Shin S.-K."/>
            <person name="Au S."/>
            <person name="Jeong K.Y."/>
            <person name="Chew F.T."/>
            <person name="Hui J."/>
            <person name="Leung T.F."/>
            <person name="Tungtrongchitr A."/>
            <person name="Zhong N."/>
            <person name="Liu Z."/>
            <person name="Tsui S."/>
        </authorList>
    </citation>
    <scope>NUCLEOTIDE SEQUENCE</scope>
    <source>
        <strain evidence="23">Derf</strain>
        <tissue evidence="23">Whole organism</tissue>
    </source>
</reference>
<dbReference type="GO" id="GO:0098794">
    <property type="term" value="C:postsynapse"/>
    <property type="evidence" value="ECO:0007669"/>
    <property type="project" value="TreeGrafter"/>
</dbReference>
<evidence type="ECO:0000256" key="9">
    <source>
        <dbReference type="ARBA" id="ARBA00022729"/>
    </source>
</evidence>
<evidence type="ECO:0000256" key="19">
    <source>
        <dbReference type="ARBA" id="ARBA00033667"/>
    </source>
</evidence>
<dbReference type="InterPro" id="IPR003644">
    <property type="entry name" value="Calx_beta"/>
</dbReference>
<dbReference type="SUPFAM" id="SSF141072">
    <property type="entry name" value="CalX-like"/>
    <property type="match status" value="2"/>
</dbReference>
<dbReference type="GO" id="GO:0005432">
    <property type="term" value="F:calcium:sodium antiporter activity"/>
    <property type="evidence" value="ECO:0007669"/>
    <property type="project" value="InterPro"/>
</dbReference>
<evidence type="ECO:0000256" key="3">
    <source>
        <dbReference type="ARBA" id="ARBA00022448"/>
    </source>
</evidence>
<evidence type="ECO:0000313" key="24">
    <source>
        <dbReference type="Proteomes" id="UP000790347"/>
    </source>
</evidence>
<keyword evidence="10" id="KW-0677">Repeat</keyword>
<evidence type="ECO:0000256" key="16">
    <source>
        <dbReference type="ARBA" id="ARBA00023136"/>
    </source>
</evidence>
<evidence type="ECO:0000256" key="13">
    <source>
        <dbReference type="ARBA" id="ARBA00022989"/>
    </source>
</evidence>
<keyword evidence="14" id="KW-0915">Sodium</keyword>
<feature type="compositionally biased region" description="Low complexity" evidence="20">
    <location>
        <begin position="412"/>
        <end position="429"/>
    </location>
</feature>
<dbReference type="InterPro" id="IPR044880">
    <property type="entry name" value="NCX_ion-bd_dom_sf"/>
</dbReference>
<evidence type="ECO:0000256" key="14">
    <source>
        <dbReference type="ARBA" id="ARBA00023053"/>
    </source>
</evidence>
<feature type="transmembrane region" description="Helical" evidence="21">
    <location>
        <begin position="1023"/>
        <end position="1045"/>
    </location>
</feature>
<feature type="compositionally biased region" description="Polar residues" evidence="20">
    <location>
        <begin position="520"/>
        <end position="548"/>
    </location>
</feature>
<feature type="compositionally biased region" description="Polar residues" evidence="20">
    <location>
        <begin position="379"/>
        <end position="390"/>
    </location>
</feature>
<name>A0A922I1H1_DERFA</name>
<keyword evidence="18" id="KW-0739">Sodium transport</keyword>
<keyword evidence="8" id="KW-0479">Metal-binding</keyword>
<feature type="transmembrane region" description="Helical" evidence="21">
    <location>
        <begin position="298"/>
        <end position="321"/>
    </location>
</feature>
<evidence type="ECO:0000256" key="17">
    <source>
        <dbReference type="ARBA" id="ARBA00023180"/>
    </source>
</evidence>
<dbReference type="Proteomes" id="UP000790347">
    <property type="component" value="Unassembled WGS sequence"/>
</dbReference>
<evidence type="ECO:0000259" key="22">
    <source>
        <dbReference type="SMART" id="SM00237"/>
    </source>
</evidence>
<dbReference type="Gene3D" id="1.20.1420.30">
    <property type="entry name" value="NCX, central ion-binding region"/>
    <property type="match status" value="2"/>
</dbReference>
<dbReference type="AlphaFoldDB" id="A0A922I1H1"/>
<dbReference type="PANTHER" id="PTHR11878:SF65">
    <property type="entry name" value="NA_CA-EXCHANGE PROTEIN, ISOFORM G"/>
    <property type="match status" value="1"/>
</dbReference>
<comment type="caution">
    <text evidence="23">The sequence shown here is derived from an EMBL/GenBank/DDBJ whole genome shotgun (WGS) entry which is preliminary data.</text>
</comment>
<feature type="region of interest" description="Disordered" evidence="20">
    <location>
        <begin position="520"/>
        <end position="552"/>
    </location>
</feature>
<evidence type="ECO:0000313" key="23">
    <source>
        <dbReference type="EMBL" id="KAH9516331.1"/>
    </source>
</evidence>
<gene>
    <name evidence="23" type="primary">SLC8A3_1</name>
    <name evidence="23" type="ORF">DERF_007079</name>
</gene>
<feature type="domain" description="Calx-beta" evidence="22">
    <location>
        <begin position="553"/>
        <end position="657"/>
    </location>
</feature>
<evidence type="ECO:0000256" key="21">
    <source>
        <dbReference type="SAM" id="Phobius"/>
    </source>
</evidence>
<protein>
    <submittedName>
        <fullName evidence="23">Sodium/calcium exchanger 3</fullName>
    </submittedName>
</protein>
<evidence type="ECO:0000256" key="20">
    <source>
        <dbReference type="SAM" id="MobiDB-lite"/>
    </source>
</evidence>
<feature type="transmembrane region" description="Helical" evidence="21">
    <location>
        <begin position="169"/>
        <end position="191"/>
    </location>
</feature>
<dbReference type="InterPro" id="IPR004837">
    <property type="entry name" value="NaCa_Exmemb"/>
</dbReference>
<feature type="transmembrane region" description="Helical" evidence="21">
    <location>
        <begin position="327"/>
        <end position="347"/>
    </location>
</feature>
<proteinExistence type="inferred from homology"/>
<dbReference type="Gene3D" id="2.60.40.2030">
    <property type="match status" value="2"/>
</dbReference>
<dbReference type="GO" id="GO:0046872">
    <property type="term" value="F:metal ion binding"/>
    <property type="evidence" value="ECO:0007669"/>
    <property type="project" value="UniProtKB-KW"/>
</dbReference>
<keyword evidence="17" id="KW-0325">Glycoprotein</keyword>
<dbReference type="SMART" id="SM00237">
    <property type="entry name" value="Calx_beta"/>
    <property type="match status" value="2"/>
</dbReference>
<feature type="transmembrane region" description="Helical" evidence="21">
    <location>
        <begin position="265"/>
        <end position="286"/>
    </location>
</feature>
<keyword evidence="4" id="KW-0050">Antiport</keyword>
<dbReference type="InterPro" id="IPR004836">
    <property type="entry name" value="Na_Ca_Ex"/>
</dbReference>
<keyword evidence="3" id="KW-0813">Transport</keyword>
<dbReference type="GO" id="GO:0098703">
    <property type="term" value="P:calcium ion import across plasma membrane"/>
    <property type="evidence" value="ECO:0007669"/>
    <property type="project" value="TreeGrafter"/>
</dbReference>
<feature type="transmembrane region" description="Helical" evidence="21">
    <location>
        <begin position="1065"/>
        <end position="1087"/>
    </location>
</feature>
<dbReference type="Pfam" id="PF01699">
    <property type="entry name" value="Na_Ca_ex"/>
    <property type="match status" value="2"/>
</dbReference>
<comment type="subcellular location">
    <subcellularLocation>
        <location evidence="1">Cell membrane</location>
        <topology evidence="1">Multi-pass membrane protein</topology>
    </subcellularLocation>
</comment>
<comment type="similarity">
    <text evidence="2">Belongs to the Ca(2+):cation antiporter (CaCA) (TC 2.A.19) family. SLC8 subfamily.</text>
</comment>
<comment type="catalytic activity">
    <reaction evidence="19">
        <text>Ca(2+)(in) + 3 Na(+)(out) = Ca(2+)(out) + 3 Na(+)(in)</text>
        <dbReference type="Rhea" id="RHEA:69955"/>
        <dbReference type="ChEBI" id="CHEBI:29101"/>
        <dbReference type="ChEBI" id="CHEBI:29108"/>
    </reaction>
</comment>
<keyword evidence="6" id="KW-0109">Calcium transport</keyword>
<evidence type="ECO:0000256" key="15">
    <source>
        <dbReference type="ARBA" id="ARBA00023065"/>
    </source>
</evidence>
<evidence type="ECO:0000256" key="7">
    <source>
        <dbReference type="ARBA" id="ARBA00022692"/>
    </source>
</evidence>
<evidence type="ECO:0000256" key="10">
    <source>
        <dbReference type="ARBA" id="ARBA00022737"/>
    </source>
</evidence>
<dbReference type="InterPro" id="IPR032452">
    <property type="entry name" value="Na_Ca_Ex_C-exten"/>
</dbReference>
<dbReference type="Pfam" id="PF03160">
    <property type="entry name" value="Calx-beta"/>
    <property type="match status" value="2"/>
</dbReference>
<evidence type="ECO:0000256" key="1">
    <source>
        <dbReference type="ARBA" id="ARBA00004651"/>
    </source>
</evidence>
<organism evidence="23 24">
    <name type="scientific">Dermatophagoides farinae</name>
    <name type="common">American house dust mite</name>
    <dbReference type="NCBI Taxonomy" id="6954"/>
    <lineage>
        <taxon>Eukaryota</taxon>
        <taxon>Metazoa</taxon>
        <taxon>Ecdysozoa</taxon>
        <taxon>Arthropoda</taxon>
        <taxon>Chelicerata</taxon>
        <taxon>Arachnida</taxon>
        <taxon>Acari</taxon>
        <taxon>Acariformes</taxon>
        <taxon>Sarcoptiformes</taxon>
        <taxon>Astigmata</taxon>
        <taxon>Psoroptidia</taxon>
        <taxon>Analgoidea</taxon>
        <taxon>Pyroglyphidae</taxon>
        <taxon>Dermatophagoidinae</taxon>
        <taxon>Dermatophagoides</taxon>
    </lineage>
</organism>
<feature type="non-terminal residue" evidence="23">
    <location>
        <position position="1090"/>
    </location>
</feature>
<evidence type="ECO:0000256" key="11">
    <source>
        <dbReference type="ARBA" id="ARBA00022837"/>
    </source>
</evidence>
<evidence type="ECO:0000256" key="12">
    <source>
        <dbReference type="ARBA" id="ARBA00022860"/>
    </source>
</evidence>
<keyword evidence="13 21" id="KW-1133">Transmembrane helix</keyword>
<dbReference type="PANTHER" id="PTHR11878">
    <property type="entry name" value="SODIUM/CALCIUM EXCHANGER"/>
    <property type="match status" value="1"/>
</dbReference>
<dbReference type="PRINTS" id="PR01259">
    <property type="entry name" value="NACAEXCHNGR"/>
</dbReference>
<evidence type="ECO:0000256" key="18">
    <source>
        <dbReference type="ARBA" id="ARBA00023201"/>
    </source>
</evidence>
<sequence length="1090" mass="122286">QFSSDSGQLNHRSSHIRFYIMMNSITTPASSSSSLSMMSPITNYSNQLSFIVNTTAAIGSHIMPSSSTLPTSDSNNQINDNHSSLSLLQQHYYSHLQSSSSSTPDDELTNNSIISNLNSFFQSTTTVLPSPSLTSIANQSLNHQNSFTFHCEDGLILPCWYSDDSLQTMILHGVVYLFALIYMFVGVAIIADRFMSSIEQITSQERDIIVRRPDGRKEIVSVRIWNETVSNLTLMALGSSAPEILLSAIEIYAQNFEAGELGPGTIVGSAAFNMFVIIAICVWAVPSTQIKKIKYLRVFIITMLFSVFAYVWLLIILIWSSPGVIEVWEGLMTLFFFYLTVQLAYIADKRLLIYKYLDKHYRFRRNRLYESPQSKPPSKMQTLSSTSNEDGTGEEKMELNNVNGQIKDKVDQQQPPQQQPQSIIDPVPVKDGSYSAQQTQDNPIEMLNKNVKYIDASEEDLQLIEDHRENVIEILKDVYSRHPNATLEELEAIGRAEIQKLQPKSRAYYRMIAARRMLGSSTDLPNDSYSSRDSLSIQTPPTPSAKNSKQPDELEMISSHDVQEKFMIHVKFDPKEYTVMEDVGQMSLTVRRSGPDLDSSIIVHYRTEDGTAKAGTDYEPASGSIIFGPGESYKQIILTIINDDEFEEDEHFYVRLFDAKYASVAMDSEENQKPIINIMDDRARINILDDDHSGVFSFVNNVFQMPETIGVYRLDVIRYCGARGTVAVPYRTIPATAKPGEDFEMSEGHLLFHNNETKKHINLSIINNVNYEKNSIFYVELYEPHRRDQQNVHNELNERGAPRLGDLTKCMIRIRESKEFKQIVDSLMRRKKTLGYADRAGSWENQIITAVKMHKLSASSSLSEDVECSKRETLDGSKDEESDEGERTCCDYFIHYATFFWKIAFAFVPPATIWNGWACFLVSITMIGVLTALINDLASHFGATVHLKDSVTAISLVALGTSVPDTFASKIAAENEKNADSSVGNVTGSNAVNVFLGIGVAWTMAAIYHAIKGTQGGFQVEPGSLGFSVLLYCICAFICAAVLMIRRAYLGGELGGPIIPKITTVSFFVFLWLFYLIMSTLEAYGYIQGF</sequence>
<feature type="region of interest" description="Disordered" evidence="20">
    <location>
        <begin position="370"/>
        <end position="395"/>
    </location>
</feature>
<keyword evidence="9" id="KW-0732">Signal</keyword>
<keyword evidence="7 21" id="KW-0812">Transmembrane</keyword>
<keyword evidence="11" id="KW-0106">Calcium</keyword>
<dbReference type="InterPro" id="IPR051171">
    <property type="entry name" value="CaCA"/>
</dbReference>
<evidence type="ECO:0000256" key="4">
    <source>
        <dbReference type="ARBA" id="ARBA00022449"/>
    </source>
</evidence>